<dbReference type="InterPro" id="IPR044872">
    <property type="entry name" value="CcmK/CsoS1_BMC"/>
</dbReference>
<organism evidence="5 6">
    <name type="scientific">Isachenkonia alkalipeptolytica</name>
    <dbReference type="NCBI Taxonomy" id="2565777"/>
    <lineage>
        <taxon>Bacteria</taxon>
        <taxon>Bacillati</taxon>
        <taxon>Bacillota</taxon>
        <taxon>Clostridia</taxon>
        <taxon>Eubacteriales</taxon>
        <taxon>Clostridiaceae</taxon>
        <taxon>Isachenkonia</taxon>
    </lineage>
</organism>
<dbReference type="PANTHER" id="PTHR33941">
    <property type="entry name" value="PROPANEDIOL UTILIZATION PROTEIN PDUA"/>
    <property type="match status" value="1"/>
</dbReference>
<evidence type="ECO:0000256" key="3">
    <source>
        <dbReference type="PROSITE-ProRule" id="PRU01278"/>
    </source>
</evidence>
<comment type="similarity">
    <text evidence="3">Belongs to the bacterial microcompartments protein family.</text>
</comment>
<proteinExistence type="inferred from homology"/>
<comment type="caution">
    <text evidence="5">The sequence shown here is derived from an EMBL/GenBank/DDBJ whole genome shotgun (WGS) entry which is preliminary data.</text>
</comment>
<dbReference type="Gene3D" id="3.30.70.1710">
    <property type="match status" value="1"/>
</dbReference>
<dbReference type="EMBL" id="SUMG01000012">
    <property type="protein sequence ID" value="NBG88804.1"/>
    <property type="molecule type" value="Genomic_DNA"/>
</dbReference>
<evidence type="ECO:0000256" key="1">
    <source>
        <dbReference type="ARBA" id="ARBA00024322"/>
    </source>
</evidence>
<reference evidence="5 6" key="1">
    <citation type="submission" date="2019-04" db="EMBL/GenBank/DDBJ databases">
        <title>Isachenkonia alkalipeptolytica gen. nov. sp. nov. a new anaerobic, alkiliphilic organothrophic bacterium capable to reduce synthesized ferrihydrite isolated from a soda lake.</title>
        <authorList>
            <person name="Toshchakov S.V."/>
            <person name="Zavarzina D.G."/>
            <person name="Zhilina T.N."/>
            <person name="Kostrikina N.A."/>
            <person name="Kublanov I.V."/>
        </authorList>
    </citation>
    <scope>NUCLEOTIDE SEQUENCE [LARGE SCALE GENOMIC DNA]</scope>
    <source>
        <strain evidence="5 6">Z-1701</strain>
    </source>
</reference>
<dbReference type="InterPro" id="IPR000249">
    <property type="entry name" value="BMC_dom"/>
</dbReference>
<accession>A0AA43XM07</accession>
<dbReference type="GO" id="GO:0031469">
    <property type="term" value="C:bacterial microcompartment"/>
    <property type="evidence" value="ECO:0007669"/>
    <property type="project" value="UniProtKB-SubCell"/>
</dbReference>
<dbReference type="SMART" id="SM00877">
    <property type="entry name" value="BMC"/>
    <property type="match status" value="1"/>
</dbReference>
<dbReference type="Proteomes" id="UP000449710">
    <property type="component" value="Unassembled WGS sequence"/>
</dbReference>
<dbReference type="CDD" id="cd07045">
    <property type="entry name" value="BMC_CcmK_like"/>
    <property type="match status" value="1"/>
</dbReference>
<sequence length="89" mass="9252">MMRQAIGMVETKSLVAAIQAADTMVKSADVTLLEAEYVGSGIVAVIVTGEVAAVTAAVENAKEIAAEIAEVISTNVIARPHDEIDKILD</sequence>
<evidence type="ECO:0000256" key="2">
    <source>
        <dbReference type="ARBA" id="ARBA00024446"/>
    </source>
</evidence>
<feature type="domain" description="BMC" evidence="4">
    <location>
        <begin position="5"/>
        <end position="89"/>
    </location>
</feature>
<evidence type="ECO:0000313" key="5">
    <source>
        <dbReference type="EMBL" id="NBG88804.1"/>
    </source>
</evidence>
<dbReference type="PANTHER" id="PTHR33941:SF11">
    <property type="entry name" value="BACTERIAL MICROCOMPARTMENT SHELL PROTEIN PDUJ"/>
    <property type="match status" value="1"/>
</dbReference>
<dbReference type="InterPro" id="IPR050575">
    <property type="entry name" value="BMC_shell"/>
</dbReference>
<gene>
    <name evidence="5" type="ORF">ISALK_09845</name>
</gene>
<dbReference type="PROSITE" id="PS51930">
    <property type="entry name" value="BMC_2"/>
    <property type="match status" value="1"/>
</dbReference>
<dbReference type="AlphaFoldDB" id="A0AA43XM07"/>
<dbReference type="Pfam" id="PF00936">
    <property type="entry name" value="BMC"/>
    <property type="match status" value="1"/>
</dbReference>
<protein>
    <submittedName>
        <fullName evidence="5">BMC domain-containing protein</fullName>
    </submittedName>
</protein>
<dbReference type="InterPro" id="IPR037233">
    <property type="entry name" value="CcmK-like_sf"/>
</dbReference>
<dbReference type="SUPFAM" id="SSF143414">
    <property type="entry name" value="CcmK-like"/>
    <property type="match status" value="1"/>
</dbReference>
<keyword evidence="2" id="KW-1283">Bacterial microcompartment</keyword>
<keyword evidence="6" id="KW-1185">Reference proteome</keyword>
<evidence type="ECO:0000259" key="4">
    <source>
        <dbReference type="PROSITE" id="PS51930"/>
    </source>
</evidence>
<evidence type="ECO:0000313" key="6">
    <source>
        <dbReference type="Proteomes" id="UP000449710"/>
    </source>
</evidence>
<comment type="subcellular location">
    <subcellularLocation>
        <location evidence="1">Bacterial microcompartment</location>
    </subcellularLocation>
</comment>
<name>A0AA43XM07_9CLOT</name>